<sequence>MISTEARSALPRIDAPDWFAHAGEVIQSIGTKFFHRELIALLEASIPSDAVWIIRYSGEAPPDVVYTHNVSSHAMDVYMNECGGVDPFSRRWKATREPGVFTLETLRDESVEYLLYTRLFLPAAQVEDELGVIFPATAHNCFAFFLERVSGHFTRAEVARAQLMYPALESFYRAHLGWMFNELRYDDGADVTAMIDRPTLIEDRSAEPVWSNAAWNERFAAHPALAAQLGALRGGPLPQVELDDAVLKAEALGADFPLAPGGRMYVIEPRPRGATDDAVLSNVLQIFTPRERDILDLVMKGRNSAEIAETLGLGVGSVKNCKMRIYRKADVTTEAALVTKLMALYEAHP</sequence>
<dbReference type="PANTHER" id="PTHR44688:SF16">
    <property type="entry name" value="DNA-BINDING TRANSCRIPTIONAL ACTIVATOR DEVR_DOSR"/>
    <property type="match status" value="1"/>
</dbReference>
<dbReference type="PROSITE" id="PS50043">
    <property type="entry name" value="HTH_LUXR_2"/>
    <property type="match status" value="1"/>
</dbReference>
<organism evidence="5 6">
    <name type="scientific">Chenggangzhangella methanolivorans</name>
    <dbReference type="NCBI Taxonomy" id="1437009"/>
    <lineage>
        <taxon>Bacteria</taxon>
        <taxon>Pseudomonadati</taxon>
        <taxon>Pseudomonadota</taxon>
        <taxon>Alphaproteobacteria</taxon>
        <taxon>Hyphomicrobiales</taxon>
        <taxon>Methylopilaceae</taxon>
        <taxon>Chenggangzhangella</taxon>
    </lineage>
</organism>
<dbReference type="CDD" id="cd06170">
    <property type="entry name" value="LuxR_C_like"/>
    <property type="match status" value="1"/>
</dbReference>
<dbReference type="PRINTS" id="PR00038">
    <property type="entry name" value="HTHLUXR"/>
</dbReference>
<dbReference type="GO" id="GO:0006355">
    <property type="term" value="P:regulation of DNA-templated transcription"/>
    <property type="evidence" value="ECO:0007669"/>
    <property type="project" value="InterPro"/>
</dbReference>
<keyword evidence="6" id="KW-1185">Reference proteome</keyword>
<reference evidence="5" key="1">
    <citation type="submission" date="2021-08" db="EMBL/GenBank/DDBJ databases">
        <authorList>
            <person name="Zhang H."/>
            <person name="Xu M."/>
            <person name="Yu Z."/>
            <person name="Yang L."/>
            <person name="Cai Y."/>
        </authorList>
    </citation>
    <scope>NUCLEOTIDE SEQUENCE</scope>
    <source>
        <strain evidence="5">CHL1</strain>
    </source>
</reference>
<dbReference type="Pfam" id="PF00196">
    <property type="entry name" value="GerE"/>
    <property type="match status" value="1"/>
</dbReference>
<keyword evidence="2" id="KW-0238">DNA-binding</keyword>
<dbReference type="SUPFAM" id="SSF46894">
    <property type="entry name" value="C-terminal effector domain of the bipartite response regulators"/>
    <property type="match status" value="1"/>
</dbReference>
<dbReference type="EMBL" id="CP081869">
    <property type="protein sequence ID" value="QZN98803.1"/>
    <property type="molecule type" value="Genomic_DNA"/>
</dbReference>
<dbReference type="GO" id="GO:0003677">
    <property type="term" value="F:DNA binding"/>
    <property type="evidence" value="ECO:0007669"/>
    <property type="project" value="UniProtKB-KW"/>
</dbReference>
<dbReference type="Gene3D" id="1.10.10.10">
    <property type="entry name" value="Winged helix-like DNA-binding domain superfamily/Winged helix DNA-binding domain"/>
    <property type="match status" value="1"/>
</dbReference>
<gene>
    <name evidence="5" type="ORF">K6K41_17885</name>
</gene>
<keyword evidence="1" id="KW-0805">Transcription regulation</keyword>
<dbReference type="AlphaFoldDB" id="A0A9E6UM45"/>
<dbReference type="KEGG" id="cmet:K6K41_17885"/>
<dbReference type="InterPro" id="IPR036388">
    <property type="entry name" value="WH-like_DNA-bd_sf"/>
</dbReference>
<accession>A0A9E6UM45</accession>
<evidence type="ECO:0000313" key="6">
    <source>
        <dbReference type="Proteomes" id="UP000825701"/>
    </source>
</evidence>
<dbReference type="SMART" id="SM00421">
    <property type="entry name" value="HTH_LUXR"/>
    <property type="match status" value="1"/>
</dbReference>
<evidence type="ECO:0000256" key="3">
    <source>
        <dbReference type="ARBA" id="ARBA00023163"/>
    </source>
</evidence>
<proteinExistence type="predicted"/>
<evidence type="ECO:0000259" key="4">
    <source>
        <dbReference type="PROSITE" id="PS50043"/>
    </source>
</evidence>
<feature type="domain" description="HTH luxR-type" evidence="4">
    <location>
        <begin position="280"/>
        <end position="345"/>
    </location>
</feature>
<evidence type="ECO:0000256" key="1">
    <source>
        <dbReference type="ARBA" id="ARBA00023015"/>
    </source>
</evidence>
<keyword evidence="3" id="KW-0804">Transcription</keyword>
<dbReference type="PANTHER" id="PTHR44688">
    <property type="entry name" value="DNA-BINDING TRANSCRIPTIONAL ACTIVATOR DEVR_DOSR"/>
    <property type="match status" value="1"/>
</dbReference>
<dbReference type="InterPro" id="IPR000792">
    <property type="entry name" value="Tscrpt_reg_LuxR_C"/>
</dbReference>
<protein>
    <submittedName>
        <fullName evidence="5">Helix-turn-helix transcriptional regulator</fullName>
    </submittedName>
</protein>
<dbReference type="PROSITE" id="PS00622">
    <property type="entry name" value="HTH_LUXR_1"/>
    <property type="match status" value="1"/>
</dbReference>
<dbReference type="Proteomes" id="UP000825701">
    <property type="component" value="Chromosome"/>
</dbReference>
<evidence type="ECO:0000256" key="2">
    <source>
        <dbReference type="ARBA" id="ARBA00023125"/>
    </source>
</evidence>
<dbReference type="RefSeq" id="WP_261401781.1">
    <property type="nucleotide sequence ID" value="NZ_CP081869.1"/>
</dbReference>
<evidence type="ECO:0000313" key="5">
    <source>
        <dbReference type="EMBL" id="QZN98803.1"/>
    </source>
</evidence>
<dbReference type="InterPro" id="IPR016032">
    <property type="entry name" value="Sig_transdc_resp-reg_C-effctor"/>
</dbReference>
<name>A0A9E6UM45_9HYPH</name>